<dbReference type="GO" id="GO:0006782">
    <property type="term" value="P:protoporphyrinogen IX biosynthetic process"/>
    <property type="evidence" value="ECO:0007669"/>
    <property type="project" value="UniProtKB-UniPathway"/>
</dbReference>
<evidence type="ECO:0000313" key="2">
    <source>
        <dbReference type="EMBL" id="KIJ13725.1"/>
    </source>
</evidence>
<dbReference type="EMBL" id="KN819349">
    <property type="protein sequence ID" value="KIJ13725.1"/>
    <property type="molecule type" value="Genomic_DNA"/>
</dbReference>
<reference evidence="2 3" key="1">
    <citation type="submission" date="2014-06" db="EMBL/GenBank/DDBJ databases">
        <authorList>
            <consortium name="DOE Joint Genome Institute"/>
            <person name="Kuo A."/>
            <person name="Kohler A."/>
            <person name="Nagy L.G."/>
            <person name="Floudas D."/>
            <person name="Copeland A."/>
            <person name="Barry K.W."/>
            <person name="Cichocki N."/>
            <person name="Veneault-Fourrey C."/>
            <person name="LaButti K."/>
            <person name="Lindquist E.A."/>
            <person name="Lipzen A."/>
            <person name="Lundell T."/>
            <person name="Morin E."/>
            <person name="Murat C."/>
            <person name="Sun H."/>
            <person name="Tunlid A."/>
            <person name="Henrissat B."/>
            <person name="Grigoriev I.V."/>
            <person name="Hibbett D.S."/>
            <person name="Martin F."/>
            <person name="Nordberg H.P."/>
            <person name="Cantor M.N."/>
            <person name="Hua S.X."/>
        </authorList>
    </citation>
    <scope>NUCLEOTIDE SEQUENCE [LARGE SCALE GENOMIC DNA]</scope>
    <source>
        <strain evidence="2 3">ATCC 200175</strain>
    </source>
</reference>
<dbReference type="GO" id="GO:0004852">
    <property type="term" value="F:uroporphyrinogen-III synthase activity"/>
    <property type="evidence" value="ECO:0007669"/>
    <property type="project" value="InterPro"/>
</dbReference>
<gene>
    <name evidence="2" type="ORF">PAXINDRAFT_176934</name>
</gene>
<dbReference type="Gene3D" id="3.40.50.10090">
    <property type="match status" value="2"/>
</dbReference>
<accession>A0A0C9TDT3</accession>
<reference evidence="3" key="2">
    <citation type="submission" date="2015-01" db="EMBL/GenBank/DDBJ databases">
        <title>Evolutionary Origins and Diversification of the Mycorrhizal Mutualists.</title>
        <authorList>
            <consortium name="DOE Joint Genome Institute"/>
            <consortium name="Mycorrhizal Genomics Consortium"/>
            <person name="Kohler A."/>
            <person name="Kuo A."/>
            <person name="Nagy L.G."/>
            <person name="Floudas D."/>
            <person name="Copeland A."/>
            <person name="Barry K.W."/>
            <person name="Cichocki N."/>
            <person name="Veneault-Fourrey C."/>
            <person name="LaButti K."/>
            <person name="Lindquist E.A."/>
            <person name="Lipzen A."/>
            <person name="Lundell T."/>
            <person name="Morin E."/>
            <person name="Murat C."/>
            <person name="Riley R."/>
            <person name="Ohm R."/>
            <person name="Sun H."/>
            <person name="Tunlid A."/>
            <person name="Henrissat B."/>
            <person name="Grigoriev I.V."/>
            <person name="Hibbett D.S."/>
            <person name="Martin F."/>
        </authorList>
    </citation>
    <scope>NUCLEOTIDE SEQUENCE [LARGE SCALE GENOMIC DNA]</scope>
    <source>
        <strain evidence="3">ATCC 200175</strain>
    </source>
</reference>
<evidence type="ECO:0000259" key="1">
    <source>
        <dbReference type="Pfam" id="PF02602"/>
    </source>
</evidence>
<dbReference type="SUPFAM" id="SSF69618">
    <property type="entry name" value="HemD-like"/>
    <property type="match status" value="1"/>
</dbReference>
<dbReference type="PANTHER" id="PTHR12390">
    <property type="entry name" value="UROPORPHYRINOGEN III SYNTHASE"/>
    <property type="match status" value="1"/>
</dbReference>
<dbReference type="InterPro" id="IPR039793">
    <property type="entry name" value="UROS/Hem4"/>
</dbReference>
<proteinExistence type="predicted"/>
<dbReference type="PANTHER" id="PTHR12390:SF0">
    <property type="entry name" value="UROPORPHYRINOGEN-III SYNTHASE"/>
    <property type="match status" value="1"/>
</dbReference>
<dbReference type="AlphaFoldDB" id="A0A0C9TDT3"/>
<dbReference type="OrthoDB" id="5595751at2759"/>
<dbReference type="GO" id="GO:0006780">
    <property type="term" value="P:uroporphyrinogen III biosynthetic process"/>
    <property type="evidence" value="ECO:0007669"/>
    <property type="project" value="InterPro"/>
</dbReference>
<dbReference type="UniPathway" id="UPA00251">
    <property type="reaction ID" value="UER00320"/>
</dbReference>
<dbReference type="Pfam" id="PF02602">
    <property type="entry name" value="HEM4"/>
    <property type="match status" value="1"/>
</dbReference>
<dbReference type="HOGENOM" id="CLU_051874_0_1_1"/>
<sequence length="291" mass="31754">MKHVLLLRAPAEEAPDRYEVEFETRGYTPLSIPVLETVPVSIDILKEKILHGPKEQAISGVIITSKRAVEAWSEALEVISQDHRTETPETPVDWGSVPFYVVGEATAAATSQIQTNFPSFPHLAPVIIRGGSQSGTAESLAQFILEDLPSHDNERRKLLYLTGDKNRNTLPQILSTGNIDLDVLEVYRTKGSSSFQTDLKSALERAPIDSTQNWGWVVYFAPSAAEFVTPFLHDVFELGGQSTEKPTLKIAVIGPTTASFLRGTLKLQVNVVASKPTPESLSSAVVAFDSA</sequence>
<dbReference type="InterPro" id="IPR036108">
    <property type="entry name" value="4pyrrol_syn_uPrphyn_synt_sf"/>
</dbReference>
<keyword evidence="3" id="KW-1185">Reference proteome</keyword>
<organism evidence="2 3">
    <name type="scientific">Paxillus involutus ATCC 200175</name>
    <dbReference type="NCBI Taxonomy" id="664439"/>
    <lineage>
        <taxon>Eukaryota</taxon>
        <taxon>Fungi</taxon>
        <taxon>Dikarya</taxon>
        <taxon>Basidiomycota</taxon>
        <taxon>Agaricomycotina</taxon>
        <taxon>Agaricomycetes</taxon>
        <taxon>Agaricomycetidae</taxon>
        <taxon>Boletales</taxon>
        <taxon>Paxilineae</taxon>
        <taxon>Paxillaceae</taxon>
        <taxon>Paxillus</taxon>
    </lineage>
</organism>
<protein>
    <recommendedName>
        <fullName evidence="1">Tetrapyrrole biosynthesis uroporphyrinogen III synthase domain-containing protein</fullName>
    </recommendedName>
</protein>
<dbReference type="Proteomes" id="UP000053647">
    <property type="component" value="Unassembled WGS sequence"/>
</dbReference>
<dbReference type="GO" id="GO:0005829">
    <property type="term" value="C:cytosol"/>
    <property type="evidence" value="ECO:0007669"/>
    <property type="project" value="TreeGrafter"/>
</dbReference>
<feature type="domain" description="Tetrapyrrole biosynthesis uroporphyrinogen III synthase" evidence="1">
    <location>
        <begin position="17"/>
        <end position="281"/>
    </location>
</feature>
<evidence type="ECO:0000313" key="3">
    <source>
        <dbReference type="Proteomes" id="UP000053647"/>
    </source>
</evidence>
<dbReference type="CDD" id="cd06578">
    <property type="entry name" value="HemD"/>
    <property type="match status" value="1"/>
</dbReference>
<name>A0A0C9TDT3_PAXIN</name>
<dbReference type="InterPro" id="IPR003754">
    <property type="entry name" value="4pyrrol_synth_uPrphyn_synth"/>
</dbReference>